<dbReference type="AlphaFoldDB" id="A0A562PHL2"/>
<dbReference type="SUPFAM" id="SSF54427">
    <property type="entry name" value="NTF2-like"/>
    <property type="match status" value="1"/>
</dbReference>
<protein>
    <recommendedName>
        <fullName evidence="1">UPF0225 protein GO485_15395</fullName>
    </recommendedName>
</protein>
<evidence type="ECO:0000256" key="1">
    <source>
        <dbReference type="HAMAP-Rule" id="MF_00612"/>
    </source>
</evidence>
<dbReference type="PANTHER" id="PTHR33747:SF1">
    <property type="entry name" value="ADENYLATE CYCLASE-ASSOCIATED CAP C-TERMINAL DOMAIN-CONTAINING PROTEIN"/>
    <property type="match status" value="1"/>
</dbReference>
<dbReference type="Pfam" id="PF17775">
    <property type="entry name" value="YchJ_M-like"/>
    <property type="match status" value="1"/>
</dbReference>
<gene>
    <name evidence="3" type="ORF">GO485_15395</name>
    <name evidence="4" type="ORF">IP92_05050</name>
</gene>
<keyword evidence="6" id="KW-1185">Reference proteome</keyword>
<dbReference type="InterPro" id="IPR032710">
    <property type="entry name" value="NTF2-like_dom_sf"/>
</dbReference>
<dbReference type="EMBL" id="CP046904">
    <property type="protein sequence ID" value="QGZ40299.1"/>
    <property type="molecule type" value="Genomic_DNA"/>
</dbReference>
<name>A0A562PHL2_9BURK</name>
<evidence type="ECO:0000313" key="6">
    <source>
        <dbReference type="Proteomes" id="UP000437862"/>
    </source>
</evidence>
<comment type="similarity">
    <text evidence="1">Belongs to the UPF0225 family.</text>
</comment>
<dbReference type="RefSeq" id="WP_145880496.1">
    <property type="nucleotide sequence ID" value="NZ_CP046904.1"/>
</dbReference>
<evidence type="ECO:0000259" key="2">
    <source>
        <dbReference type="Pfam" id="PF17775"/>
    </source>
</evidence>
<evidence type="ECO:0000313" key="4">
    <source>
        <dbReference type="EMBL" id="TWI43486.1"/>
    </source>
</evidence>
<proteinExistence type="inferred from homology"/>
<accession>A0A562PHL2</accession>
<dbReference type="Gene3D" id="3.10.450.50">
    <property type="match status" value="1"/>
</dbReference>
<organism evidence="4 5">
    <name type="scientific">Pseudoduganella flava</name>
    <dbReference type="NCBI Taxonomy" id="871742"/>
    <lineage>
        <taxon>Bacteria</taxon>
        <taxon>Pseudomonadati</taxon>
        <taxon>Pseudomonadota</taxon>
        <taxon>Betaproteobacteria</taxon>
        <taxon>Burkholderiales</taxon>
        <taxon>Oxalobacteraceae</taxon>
        <taxon>Telluria group</taxon>
        <taxon>Pseudoduganella</taxon>
    </lineage>
</organism>
<evidence type="ECO:0000313" key="3">
    <source>
        <dbReference type="EMBL" id="QGZ40299.1"/>
    </source>
</evidence>
<reference evidence="4 5" key="1">
    <citation type="journal article" date="2015" name="Stand. Genomic Sci.">
        <title>Genomic Encyclopedia of Bacterial and Archaeal Type Strains, Phase III: the genomes of soil and plant-associated and newly described type strains.</title>
        <authorList>
            <person name="Whitman W.B."/>
            <person name="Woyke T."/>
            <person name="Klenk H.P."/>
            <person name="Zhou Y."/>
            <person name="Lilburn T.G."/>
            <person name="Beck B.J."/>
            <person name="De Vos P."/>
            <person name="Vandamme P."/>
            <person name="Eisen J.A."/>
            <person name="Garrity G."/>
            <person name="Hugenholtz P."/>
            <person name="Kyrpides N.C."/>
        </authorList>
    </citation>
    <scope>NUCLEOTIDE SEQUENCE [LARGE SCALE GENOMIC DNA]</scope>
    <source>
        <strain evidence="4 5">CGMCC 1.10685</strain>
    </source>
</reference>
<sequence length="152" mass="17027">MSKTKTTAGCPCGGPSLAACCGPYLDGYRDGTALPPTAEALMRSRYTAYTLKNEPYLLATWHPSTRPTERIIDPDESLQWLGLEVKSTLRLRQRKVDQAADADQDYVEFVARFRVGGKGQRLHEVSRFLREPDPSLGGTPRWFYVDGDFPTK</sequence>
<dbReference type="EMBL" id="VLKW01000012">
    <property type="protein sequence ID" value="TWI43486.1"/>
    <property type="molecule type" value="Genomic_DNA"/>
</dbReference>
<feature type="domain" description="YchJ-like middle NTF2-like" evidence="2">
    <location>
        <begin position="37"/>
        <end position="147"/>
    </location>
</feature>
<dbReference type="InterPro" id="IPR048469">
    <property type="entry name" value="YchJ-like_M"/>
</dbReference>
<dbReference type="Proteomes" id="UP000315112">
    <property type="component" value="Unassembled WGS sequence"/>
</dbReference>
<reference evidence="4" key="2">
    <citation type="submission" date="2019-07" db="EMBL/GenBank/DDBJ databases">
        <authorList>
            <person name="Whitman W."/>
            <person name="Huntemann M."/>
            <person name="Clum A."/>
            <person name="Pillay M."/>
            <person name="Palaniappan K."/>
            <person name="Varghese N."/>
            <person name="Mikhailova N."/>
            <person name="Stamatis D."/>
            <person name="Reddy T."/>
            <person name="Daum C."/>
            <person name="Shapiro N."/>
            <person name="Ivanova N."/>
            <person name="Kyrpides N."/>
            <person name="Woyke T."/>
        </authorList>
    </citation>
    <scope>NUCLEOTIDE SEQUENCE</scope>
    <source>
        <strain evidence="4">CGMCC 1.10685</strain>
    </source>
</reference>
<dbReference type="PANTHER" id="PTHR33747">
    <property type="entry name" value="UPF0225 PROTEIN SCO1677"/>
    <property type="match status" value="1"/>
</dbReference>
<dbReference type="InterPro" id="IPR023006">
    <property type="entry name" value="YchJ-like"/>
</dbReference>
<dbReference type="Proteomes" id="UP000437862">
    <property type="component" value="Chromosome"/>
</dbReference>
<dbReference type="OrthoDB" id="21421at2"/>
<dbReference type="PROSITE" id="PS51257">
    <property type="entry name" value="PROKAR_LIPOPROTEIN"/>
    <property type="match status" value="1"/>
</dbReference>
<evidence type="ECO:0000313" key="5">
    <source>
        <dbReference type="Proteomes" id="UP000315112"/>
    </source>
</evidence>
<dbReference type="HAMAP" id="MF_00612">
    <property type="entry name" value="UPF0225"/>
    <property type="match status" value="1"/>
</dbReference>
<reference evidence="3 6" key="3">
    <citation type="submission" date="2019-12" db="EMBL/GenBank/DDBJ databases">
        <title>Draft Genome Sequences of Six Type Strains of the Genus Massilia.</title>
        <authorList>
            <person name="Miess H."/>
            <person name="Frediansyah A."/>
            <person name="Goeker M."/>
            <person name="Gross H."/>
        </authorList>
    </citation>
    <scope>NUCLEOTIDE SEQUENCE [LARGE SCALE GENOMIC DNA]</scope>
    <source>
        <strain evidence="3 6">DSM 26639</strain>
    </source>
</reference>